<dbReference type="Pfam" id="PF02738">
    <property type="entry name" value="MoCoBD_1"/>
    <property type="match status" value="1"/>
</dbReference>
<dbReference type="GO" id="GO:0016491">
    <property type="term" value="F:oxidoreductase activity"/>
    <property type="evidence" value="ECO:0007669"/>
    <property type="project" value="UniProtKB-KW"/>
</dbReference>
<evidence type="ECO:0000259" key="3">
    <source>
        <dbReference type="SMART" id="SM01008"/>
    </source>
</evidence>
<protein>
    <submittedName>
        <fullName evidence="4">Xanthine dehydrogenase family protein molybdopterin-binding subunit</fullName>
    </submittedName>
</protein>
<dbReference type="PANTHER" id="PTHR11908">
    <property type="entry name" value="XANTHINE DEHYDROGENASE"/>
    <property type="match status" value="1"/>
</dbReference>
<dbReference type="InterPro" id="IPR037165">
    <property type="entry name" value="AldOxase/xan_DH_Mopterin-bd_sf"/>
</dbReference>
<evidence type="ECO:0000256" key="1">
    <source>
        <dbReference type="ARBA" id="ARBA00022505"/>
    </source>
</evidence>
<keyword evidence="5" id="KW-1185">Reference proteome</keyword>
<dbReference type="Pfam" id="PF01315">
    <property type="entry name" value="Ald_Xan_dh_C"/>
    <property type="match status" value="1"/>
</dbReference>
<dbReference type="EMBL" id="SPKJ01000087">
    <property type="protein sequence ID" value="MYZ49659.1"/>
    <property type="molecule type" value="Genomic_DNA"/>
</dbReference>
<dbReference type="Pfam" id="PF20256">
    <property type="entry name" value="MoCoBD_2"/>
    <property type="match status" value="1"/>
</dbReference>
<dbReference type="Proteomes" id="UP000773614">
    <property type="component" value="Unassembled WGS sequence"/>
</dbReference>
<keyword evidence="1" id="KW-0500">Molybdenum</keyword>
<dbReference type="PANTHER" id="PTHR11908:SF132">
    <property type="entry name" value="ALDEHYDE OXIDASE 1-RELATED"/>
    <property type="match status" value="1"/>
</dbReference>
<dbReference type="SMART" id="SM01008">
    <property type="entry name" value="Ald_Xan_dh_C"/>
    <property type="match status" value="1"/>
</dbReference>
<sequence length="796" mass="84788">MAEVTAFGVGSPVRRIEDDRFVRGRGHYTDDLRFAGECFMAVVRSPHASAAIGRIDAAEALAAPGVVAVLTGRDAEADGIGGLVTAVRRRRRDGSPMAEPPYRALAVDRARFVGDAVAIVLAETAEAARDAAERVAVEYEELPAVTDAAEALAPGAPAVWPDLVPDNEAFVFEQGDRGAVDRALAAAAHVARLDFRISRVSANTLEPRNAIGLFDPGTGRYTLHSGTQSPHRLRLELAEHALFVPQSRIRVVAPDIGGAFGMKGSIYPEQILVLWAARRVGRPVRWQADRSESFLSDHHARDNLTSVELGLDGDGRFLALRVRTIANLGAYLAMNTPHSPTNNLGGLAGTYRTPAIHAEVIGVHTNTQPTAPYRGAGRPEATYAIERIIDVAAAEFGFDRIELRRRNMIRPSEMPYRTGLVFTYDCGDFPANMERALALADFDGFAERRRAAAERGRLLGLGIANPIEIAGGPEQNPGEEACEIRFDPSGGATILLGTHNHGQGHETAFRQVAHELLGLAPDRVEILYGDTDAVPHGKGTFGSRSIAAGGTALARAAGKIVARGREIAARLLEADPGDIEFAEGRFRIAGTDRSLALEEVARASFEPGRLPPSSELGLIEKAIVSARGATFPNGCHVCEAEVDPESGEWLLTRYTVVEDVGRVVNPLLVKGQVHGGVAQGFGQVAGEAIRYDAETGQLVTASFQDYRMPRAIDFPDFALESNEVPTAQNALGVKGAGEAGAVGALSAVTNAVLDALAPLGIRHLDMPLTPEQVWRAIRAAEEAGSAPQPEAVPARP</sequence>
<dbReference type="GO" id="GO:0005506">
    <property type="term" value="F:iron ion binding"/>
    <property type="evidence" value="ECO:0007669"/>
    <property type="project" value="InterPro"/>
</dbReference>
<dbReference type="InterPro" id="IPR036856">
    <property type="entry name" value="Ald_Oxase/Xan_DH_a/b_sf"/>
</dbReference>
<organism evidence="4 5">
    <name type="scientific">Propylenella binzhouense</name>
    <dbReference type="NCBI Taxonomy" id="2555902"/>
    <lineage>
        <taxon>Bacteria</taxon>
        <taxon>Pseudomonadati</taxon>
        <taxon>Pseudomonadota</taxon>
        <taxon>Alphaproteobacteria</taxon>
        <taxon>Hyphomicrobiales</taxon>
        <taxon>Propylenellaceae</taxon>
        <taxon>Propylenella</taxon>
    </lineage>
</organism>
<dbReference type="AlphaFoldDB" id="A0A964T764"/>
<dbReference type="InterPro" id="IPR000674">
    <property type="entry name" value="Ald_Oxase/Xan_DH_a/b"/>
</dbReference>
<evidence type="ECO:0000313" key="5">
    <source>
        <dbReference type="Proteomes" id="UP000773614"/>
    </source>
</evidence>
<dbReference type="Gene3D" id="3.90.1170.50">
    <property type="entry name" value="Aldehyde oxidase/xanthine dehydrogenase, a/b hammerhead"/>
    <property type="match status" value="1"/>
</dbReference>
<dbReference type="SUPFAM" id="SSF56003">
    <property type="entry name" value="Molybdenum cofactor-binding domain"/>
    <property type="match status" value="1"/>
</dbReference>
<proteinExistence type="predicted"/>
<feature type="domain" description="Aldehyde oxidase/xanthine dehydrogenase a/b hammerhead" evidence="3">
    <location>
        <begin position="23"/>
        <end position="143"/>
    </location>
</feature>
<evidence type="ECO:0000313" key="4">
    <source>
        <dbReference type="EMBL" id="MYZ49659.1"/>
    </source>
</evidence>
<dbReference type="InterPro" id="IPR008274">
    <property type="entry name" value="AldOxase/xan_DH_MoCoBD1"/>
</dbReference>
<comment type="caution">
    <text evidence="4">The sequence shown here is derived from an EMBL/GenBank/DDBJ whole genome shotgun (WGS) entry which is preliminary data.</text>
</comment>
<reference evidence="4" key="1">
    <citation type="submission" date="2019-03" db="EMBL/GenBank/DDBJ databases">
        <title>Afifella sp. nov., isolated from activated sludge.</title>
        <authorList>
            <person name="Li Q."/>
            <person name="Liu Y."/>
        </authorList>
    </citation>
    <scope>NUCLEOTIDE SEQUENCE</scope>
    <source>
        <strain evidence="4">L72</strain>
    </source>
</reference>
<keyword evidence="2" id="KW-0560">Oxidoreductase</keyword>
<name>A0A964T764_9HYPH</name>
<dbReference type="InterPro" id="IPR046867">
    <property type="entry name" value="AldOxase/xan_DH_MoCoBD2"/>
</dbReference>
<gene>
    <name evidence="4" type="ORF">E4O86_18295</name>
</gene>
<accession>A0A964T764</accession>
<dbReference type="SUPFAM" id="SSF54665">
    <property type="entry name" value="CO dehydrogenase molybdoprotein N-domain-like"/>
    <property type="match status" value="1"/>
</dbReference>
<dbReference type="InterPro" id="IPR016208">
    <property type="entry name" value="Ald_Oxase/xanthine_DH-like"/>
</dbReference>
<evidence type="ECO:0000256" key="2">
    <source>
        <dbReference type="ARBA" id="ARBA00023002"/>
    </source>
</evidence>
<dbReference type="Gene3D" id="3.30.365.10">
    <property type="entry name" value="Aldehyde oxidase/xanthine dehydrogenase, molybdopterin binding domain"/>
    <property type="match status" value="4"/>
</dbReference>